<dbReference type="GO" id="GO:0016740">
    <property type="term" value="F:transferase activity"/>
    <property type="evidence" value="ECO:0007669"/>
    <property type="project" value="UniProtKB-KW"/>
</dbReference>
<evidence type="ECO:0000313" key="2">
    <source>
        <dbReference type="EMBL" id="SEL62987.1"/>
    </source>
</evidence>
<dbReference type="Gene3D" id="3.40.250.10">
    <property type="entry name" value="Rhodanese-like domain"/>
    <property type="match status" value="1"/>
</dbReference>
<dbReference type="OrthoDB" id="598065at2"/>
<feature type="domain" description="Rhodanese" evidence="1">
    <location>
        <begin position="46"/>
        <end position="137"/>
    </location>
</feature>
<dbReference type="InterPro" id="IPR036873">
    <property type="entry name" value="Rhodanese-like_dom_sf"/>
</dbReference>
<dbReference type="SUPFAM" id="SSF52821">
    <property type="entry name" value="Rhodanese/Cell cycle control phosphatase"/>
    <property type="match status" value="1"/>
</dbReference>
<organism evidence="2 3">
    <name type="scientific">Aquimarina amphilecti</name>
    <dbReference type="NCBI Taxonomy" id="1038014"/>
    <lineage>
        <taxon>Bacteria</taxon>
        <taxon>Pseudomonadati</taxon>
        <taxon>Bacteroidota</taxon>
        <taxon>Flavobacteriia</taxon>
        <taxon>Flavobacteriales</taxon>
        <taxon>Flavobacteriaceae</taxon>
        <taxon>Aquimarina</taxon>
    </lineage>
</organism>
<protein>
    <submittedName>
        <fullName evidence="2">Rhodanese-related sulfurtransferase</fullName>
    </submittedName>
</protein>
<evidence type="ECO:0000259" key="1">
    <source>
        <dbReference type="PROSITE" id="PS50206"/>
    </source>
</evidence>
<reference evidence="2 3" key="1">
    <citation type="submission" date="2016-10" db="EMBL/GenBank/DDBJ databases">
        <authorList>
            <person name="de Groot N.N."/>
        </authorList>
    </citation>
    <scope>NUCLEOTIDE SEQUENCE [LARGE SCALE GENOMIC DNA]</scope>
    <source>
        <strain evidence="2 3">DSM 25232</strain>
    </source>
</reference>
<accession>A0A1H7RU87</accession>
<sequence length="166" mass="19130">MKTTILAFIFITSPFLVVSQDSLKELLDKYNNESIPYISVKELSTIYDKVILLDAREIVEYETSHLEGAIHVGYHHFDIDVISDQSISKESKIVVYCSLGIRSEDISEKLKKAGYNDISNLYGGIFEWKNENHKVINTKGEETNKVHAFSKQWGEWLHKGKKVYKK</sequence>
<dbReference type="PANTHER" id="PTHR43031">
    <property type="entry name" value="FAD-DEPENDENT OXIDOREDUCTASE"/>
    <property type="match status" value="1"/>
</dbReference>
<dbReference type="CDD" id="cd00158">
    <property type="entry name" value="RHOD"/>
    <property type="match status" value="1"/>
</dbReference>
<dbReference type="EMBL" id="FOAB01000005">
    <property type="protein sequence ID" value="SEL62987.1"/>
    <property type="molecule type" value="Genomic_DNA"/>
</dbReference>
<dbReference type="Pfam" id="PF00581">
    <property type="entry name" value="Rhodanese"/>
    <property type="match status" value="1"/>
</dbReference>
<keyword evidence="3" id="KW-1185">Reference proteome</keyword>
<dbReference type="Proteomes" id="UP000198521">
    <property type="component" value="Unassembled WGS sequence"/>
</dbReference>
<dbReference type="InterPro" id="IPR050229">
    <property type="entry name" value="GlpE_sulfurtransferase"/>
</dbReference>
<dbReference type="PANTHER" id="PTHR43031:SF16">
    <property type="entry name" value="OXIDOREDUCTASE"/>
    <property type="match status" value="1"/>
</dbReference>
<gene>
    <name evidence="2" type="ORF">SAMN04487910_2850</name>
</gene>
<dbReference type="NCBIfam" id="NF045521">
    <property type="entry name" value="rhoda_near_glyco"/>
    <property type="match status" value="1"/>
</dbReference>
<dbReference type="STRING" id="1038014.SAMN04487910_2850"/>
<proteinExistence type="predicted"/>
<dbReference type="AlphaFoldDB" id="A0A1H7RU87"/>
<dbReference type="SMART" id="SM00450">
    <property type="entry name" value="RHOD"/>
    <property type="match status" value="1"/>
</dbReference>
<dbReference type="RefSeq" id="WP_091410305.1">
    <property type="nucleotide sequence ID" value="NZ_FOAB01000005.1"/>
</dbReference>
<name>A0A1H7RU87_AQUAM</name>
<keyword evidence="2" id="KW-0808">Transferase</keyword>
<evidence type="ECO:0000313" key="3">
    <source>
        <dbReference type="Proteomes" id="UP000198521"/>
    </source>
</evidence>
<dbReference type="PROSITE" id="PS50206">
    <property type="entry name" value="RHODANESE_3"/>
    <property type="match status" value="1"/>
</dbReference>
<dbReference type="InterPro" id="IPR001763">
    <property type="entry name" value="Rhodanese-like_dom"/>
</dbReference>